<evidence type="ECO:0000313" key="2">
    <source>
        <dbReference type="Proteomes" id="UP000002648"/>
    </source>
</evidence>
<evidence type="ECO:0000313" key="1">
    <source>
        <dbReference type="EMBL" id="EJF97372.1"/>
    </source>
</evidence>
<reference evidence="1 2" key="1">
    <citation type="submission" date="2012-03" db="EMBL/GenBank/DDBJ databases">
        <title>The Genome Sequence of Bartonella taylorii 8TBB.</title>
        <authorList>
            <consortium name="The Broad Institute Genome Sequencing Platform"/>
            <consortium name="The Broad Institute Genome Sequencing Center for Infectious Disease"/>
            <person name="Feldgarden M."/>
            <person name="Kirby J."/>
            <person name="Kosoy M."/>
            <person name="Birtles R."/>
            <person name="Probert W.S."/>
            <person name="Chiaraviglio L."/>
            <person name="Young S.K."/>
            <person name="Zeng Q."/>
            <person name="Gargeya S."/>
            <person name="Fitzgerald M."/>
            <person name="Haas B."/>
            <person name="Abouelleil A."/>
            <person name="Alvarado L."/>
            <person name="Arachchi H.M."/>
            <person name="Berlin A."/>
            <person name="Chapman S.B."/>
            <person name="Gearin G."/>
            <person name="Goldberg J."/>
            <person name="Griggs A."/>
            <person name="Gujja S."/>
            <person name="Hansen M."/>
            <person name="Heiman D."/>
            <person name="Howarth C."/>
            <person name="Larimer J."/>
            <person name="Lui A."/>
            <person name="MacDonald P.J.P."/>
            <person name="McCowen C."/>
            <person name="Montmayeur A."/>
            <person name="Murphy C."/>
            <person name="Neiman D."/>
            <person name="Pearson M."/>
            <person name="Priest M."/>
            <person name="Roberts A."/>
            <person name="Saif S."/>
            <person name="Shea T."/>
            <person name="Sisk P."/>
            <person name="Stolte C."/>
            <person name="Sykes S."/>
            <person name="Wortman J."/>
            <person name="Nusbaum C."/>
            <person name="Birren B."/>
        </authorList>
    </citation>
    <scope>NUCLEOTIDE SEQUENCE [LARGE SCALE GENOMIC DNA]</scope>
    <source>
        <strain evidence="1 2">8TBB</strain>
    </source>
</reference>
<accession>A0A9P2S0V2</accession>
<dbReference type="EMBL" id="AIMD01000009">
    <property type="protein sequence ID" value="EJF97372.1"/>
    <property type="molecule type" value="Genomic_DNA"/>
</dbReference>
<organism evidence="1 2">
    <name type="scientific">Bartonella taylorii 8TBB</name>
    <dbReference type="NCBI Taxonomy" id="1094560"/>
    <lineage>
        <taxon>Bacteria</taxon>
        <taxon>Pseudomonadati</taxon>
        <taxon>Pseudomonadota</taxon>
        <taxon>Alphaproteobacteria</taxon>
        <taxon>Hyphomicrobiales</taxon>
        <taxon>Bartonellaceae</taxon>
        <taxon>Bartonella</taxon>
    </lineage>
</organism>
<protein>
    <submittedName>
        <fullName evidence="1">Uncharacterized protein</fullName>
    </submittedName>
</protein>
<gene>
    <name evidence="1" type="ORF">ME9_00188</name>
</gene>
<comment type="caution">
    <text evidence="1">The sequence shown here is derived from an EMBL/GenBank/DDBJ whole genome shotgun (WGS) entry which is preliminary data.</text>
</comment>
<feature type="non-terminal residue" evidence="1">
    <location>
        <position position="21"/>
    </location>
</feature>
<keyword evidence="2" id="KW-1185">Reference proteome</keyword>
<dbReference type="Proteomes" id="UP000002648">
    <property type="component" value="Unassembled WGS sequence"/>
</dbReference>
<proteinExistence type="predicted"/>
<name>A0A9P2S0V2_BARTA</name>
<dbReference type="AlphaFoldDB" id="A0A9P2S0V2"/>
<sequence>MDFTVFTQLFNKIDQITKTYV</sequence>